<dbReference type="CDD" id="cd09872">
    <property type="entry name" value="PIN_Sll0205-like"/>
    <property type="match status" value="1"/>
</dbReference>
<dbReference type="InterPro" id="IPR002716">
    <property type="entry name" value="PIN_dom"/>
</dbReference>
<evidence type="ECO:0000259" key="1">
    <source>
        <dbReference type="Pfam" id="PF01850"/>
    </source>
</evidence>
<reference evidence="2 3" key="1">
    <citation type="submission" date="2017-08" db="EMBL/GenBank/DDBJ databases">
        <title>Draft genome sequence of filamentous cyanobacterium Calothrix elsteri CCALA 953.</title>
        <authorList>
            <person name="Gagunashvili A.N."/>
            <person name="Elster J."/>
            <person name="Andresson O.S."/>
        </authorList>
    </citation>
    <scope>NUCLEOTIDE SEQUENCE [LARGE SCALE GENOMIC DNA]</scope>
    <source>
        <strain evidence="2 3">CCALA 953</strain>
    </source>
</reference>
<feature type="domain" description="PIN" evidence="1">
    <location>
        <begin position="7"/>
        <end position="130"/>
    </location>
</feature>
<protein>
    <submittedName>
        <fullName evidence="2">PIN domain nuclease</fullName>
    </submittedName>
</protein>
<name>A0A2A2TKM5_9CYAN</name>
<dbReference type="SUPFAM" id="SSF88723">
    <property type="entry name" value="PIN domain-like"/>
    <property type="match status" value="1"/>
</dbReference>
<dbReference type="Pfam" id="PF01850">
    <property type="entry name" value="PIN"/>
    <property type="match status" value="1"/>
</dbReference>
<proteinExistence type="predicted"/>
<accession>A0A2A2TKM5</accession>
<dbReference type="InterPro" id="IPR052919">
    <property type="entry name" value="TA_system_RNase"/>
</dbReference>
<dbReference type="InterPro" id="IPR041705">
    <property type="entry name" value="PIN_Sll0205"/>
</dbReference>
<organism evidence="2 3">
    <name type="scientific">Brunnivagina elsteri CCALA 953</name>
    <dbReference type="NCBI Taxonomy" id="987040"/>
    <lineage>
        <taxon>Bacteria</taxon>
        <taxon>Bacillati</taxon>
        <taxon>Cyanobacteriota</taxon>
        <taxon>Cyanophyceae</taxon>
        <taxon>Nostocales</taxon>
        <taxon>Calotrichaceae</taxon>
        <taxon>Brunnivagina</taxon>
    </lineage>
</organism>
<evidence type="ECO:0000313" key="2">
    <source>
        <dbReference type="EMBL" id="PAX56958.1"/>
    </source>
</evidence>
<gene>
    <name evidence="2" type="ORF">CK510_09830</name>
</gene>
<dbReference type="InterPro" id="IPR029060">
    <property type="entry name" value="PIN-like_dom_sf"/>
</dbReference>
<sequence>MMKDFLILDTHIWIWVLNNNIERLSTNCLSAIERASESNNLGLSAISVWEVGMLEAKKRVTFEKSCIDWVQDALSAPGLSLIPLTPEIAIKSTRLPGGFHGDPADRILAATTQVMNAVLVTCDRKLLEYGKQGFISTLPLN</sequence>
<dbReference type="RefSeq" id="WP_095721526.1">
    <property type="nucleotide sequence ID" value="NZ_NTFS01000082.1"/>
</dbReference>
<dbReference type="AlphaFoldDB" id="A0A2A2TKM5"/>
<dbReference type="Proteomes" id="UP000218238">
    <property type="component" value="Unassembled WGS sequence"/>
</dbReference>
<dbReference type="PANTHER" id="PTHR36173">
    <property type="entry name" value="RIBONUCLEASE VAPC16-RELATED"/>
    <property type="match status" value="1"/>
</dbReference>
<comment type="caution">
    <text evidence="2">The sequence shown here is derived from an EMBL/GenBank/DDBJ whole genome shotgun (WGS) entry which is preliminary data.</text>
</comment>
<dbReference type="Gene3D" id="3.40.50.1010">
    <property type="entry name" value="5'-nuclease"/>
    <property type="match status" value="1"/>
</dbReference>
<dbReference type="OrthoDB" id="9798990at2"/>
<dbReference type="PANTHER" id="PTHR36173:SF1">
    <property type="entry name" value="RIBONUCLEASE VAPC22"/>
    <property type="match status" value="1"/>
</dbReference>
<dbReference type="EMBL" id="NTFS01000082">
    <property type="protein sequence ID" value="PAX56958.1"/>
    <property type="molecule type" value="Genomic_DNA"/>
</dbReference>
<keyword evidence="3" id="KW-1185">Reference proteome</keyword>
<evidence type="ECO:0000313" key="3">
    <source>
        <dbReference type="Proteomes" id="UP000218238"/>
    </source>
</evidence>